<reference evidence="8 9" key="1">
    <citation type="submission" date="2022-07" db="EMBL/GenBank/DDBJ databases">
        <title>Genome Analysis of Selected Gammaproteobacteria from Nigerian Food snails.</title>
        <authorList>
            <person name="Okafor A.C."/>
        </authorList>
    </citation>
    <scope>NUCLEOTIDE SEQUENCE [LARGE SCALE GENOMIC DNA]</scope>
    <source>
        <strain evidence="8 9">Awg 2</strain>
    </source>
</reference>
<dbReference type="Pfam" id="PF00345">
    <property type="entry name" value="PapD_N"/>
    <property type="match status" value="1"/>
</dbReference>
<dbReference type="RefSeq" id="WP_271471850.1">
    <property type="nucleotide sequence ID" value="NZ_JANEWF010000031.1"/>
</dbReference>
<feature type="domain" description="Pili assembly chaperone N-terminal" evidence="7">
    <location>
        <begin position="28"/>
        <end position="142"/>
    </location>
</feature>
<dbReference type="SUPFAM" id="SSF49584">
    <property type="entry name" value="Periplasmic chaperone C-domain"/>
    <property type="match status" value="1"/>
</dbReference>
<comment type="subcellular location">
    <subcellularLocation>
        <location evidence="1">Periplasm</location>
    </subcellularLocation>
</comment>
<feature type="signal peptide" evidence="6">
    <location>
        <begin position="1"/>
        <end position="26"/>
    </location>
</feature>
<sequence length="240" mass="26008">MSNSIRLLFNCAAFSLVVLPVQSLLAAGMQPETSVVLVDEGKGEAEIKITNTDSASALLHTSLETIAEDPEVLLFATPPVARVEAGETQLVRFILQSKAPLQHQRLMRVTFEGIPMSESKKPNSVGVTYRQNLPVIISPKGLAPESAPWKHLKWSMCNQKLRVVNDSPYVVRMALQGSLLPSGGQINFPRTYLLPNTSLDLPLASGAEVSASQVRIHPASVYGYAVKQYEAVLGACQSKN</sequence>
<dbReference type="EMBL" id="JANEWF010000031">
    <property type="protein sequence ID" value="MDA8485588.1"/>
    <property type="molecule type" value="Genomic_DNA"/>
</dbReference>
<accession>A0ABT4Y9N3</accession>
<evidence type="ECO:0000256" key="6">
    <source>
        <dbReference type="SAM" id="SignalP"/>
    </source>
</evidence>
<dbReference type="PANTHER" id="PTHR30251">
    <property type="entry name" value="PILUS ASSEMBLY CHAPERONE"/>
    <property type="match status" value="1"/>
</dbReference>
<evidence type="ECO:0000313" key="8">
    <source>
        <dbReference type="EMBL" id="MDA8485588.1"/>
    </source>
</evidence>
<keyword evidence="4" id="KW-0574">Periplasm</keyword>
<dbReference type="InterPro" id="IPR036316">
    <property type="entry name" value="Pili_assmbl_chap_C_dom_sf"/>
</dbReference>
<feature type="chain" id="PRO_5045407213" evidence="6">
    <location>
        <begin position="27"/>
        <end position="240"/>
    </location>
</feature>
<organism evidence="8 9">
    <name type="scientific">Metapseudomonas resinovorans</name>
    <name type="common">Pseudomonas resinovorans</name>
    <dbReference type="NCBI Taxonomy" id="53412"/>
    <lineage>
        <taxon>Bacteria</taxon>
        <taxon>Pseudomonadati</taxon>
        <taxon>Pseudomonadota</taxon>
        <taxon>Gammaproteobacteria</taxon>
        <taxon>Pseudomonadales</taxon>
        <taxon>Pseudomonadaceae</taxon>
        <taxon>Metapseudomonas</taxon>
    </lineage>
</organism>
<dbReference type="PANTHER" id="PTHR30251:SF3">
    <property type="entry name" value="FIMBRIAL CHAPARONE PROTEIN"/>
    <property type="match status" value="1"/>
</dbReference>
<proteinExistence type="inferred from homology"/>
<dbReference type="Gene3D" id="2.60.40.10">
    <property type="entry name" value="Immunoglobulins"/>
    <property type="match status" value="1"/>
</dbReference>
<dbReference type="Proteomes" id="UP001211689">
    <property type="component" value="Unassembled WGS sequence"/>
</dbReference>
<evidence type="ECO:0000256" key="4">
    <source>
        <dbReference type="ARBA" id="ARBA00022764"/>
    </source>
</evidence>
<name>A0ABT4Y9N3_METRE</name>
<keyword evidence="3 6" id="KW-0732">Signal</keyword>
<gene>
    <name evidence="8" type="ORF">NNO07_21170</name>
</gene>
<keyword evidence="5" id="KW-0143">Chaperone</keyword>
<dbReference type="InterPro" id="IPR013783">
    <property type="entry name" value="Ig-like_fold"/>
</dbReference>
<dbReference type="SUPFAM" id="SSF49354">
    <property type="entry name" value="PapD-like"/>
    <property type="match status" value="1"/>
</dbReference>
<evidence type="ECO:0000259" key="7">
    <source>
        <dbReference type="Pfam" id="PF00345"/>
    </source>
</evidence>
<comment type="caution">
    <text evidence="8">The sequence shown here is derived from an EMBL/GenBank/DDBJ whole genome shotgun (WGS) entry which is preliminary data.</text>
</comment>
<evidence type="ECO:0000313" key="9">
    <source>
        <dbReference type="Proteomes" id="UP001211689"/>
    </source>
</evidence>
<dbReference type="InterPro" id="IPR016147">
    <property type="entry name" value="Pili_assmbl_chaperone_N"/>
</dbReference>
<evidence type="ECO:0000256" key="3">
    <source>
        <dbReference type="ARBA" id="ARBA00022729"/>
    </source>
</evidence>
<dbReference type="InterPro" id="IPR050643">
    <property type="entry name" value="Periplasmic_pilus_chap"/>
</dbReference>
<keyword evidence="9" id="KW-1185">Reference proteome</keyword>
<protein>
    <submittedName>
        <fullName evidence="8">Fimbria/pilus chaperone family protein</fullName>
    </submittedName>
</protein>
<comment type="similarity">
    <text evidence="2">Belongs to the periplasmic pilus chaperone family.</text>
</comment>
<evidence type="ECO:0000256" key="2">
    <source>
        <dbReference type="ARBA" id="ARBA00007399"/>
    </source>
</evidence>
<evidence type="ECO:0000256" key="1">
    <source>
        <dbReference type="ARBA" id="ARBA00004418"/>
    </source>
</evidence>
<dbReference type="NCBIfam" id="NF007392">
    <property type="entry name" value="PRK09918.1"/>
    <property type="match status" value="1"/>
</dbReference>
<evidence type="ECO:0000256" key="5">
    <source>
        <dbReference type="ARBA" id="ARBA00023186"/>
    </source>
</evidence>
<dbReference type="InterPro" id="IPR008962">
    <property type="entry name" value="PapD-like_sf"/>
</dbReference>